<dbReference type="RefSeq" id="WP_148926724.1">
    <property type="nucleotide sequence ID" value="NZ_VNHQ01000014.1"/>
</dbReference>
<dbReference type="Proteomes" id="UP000324282">
    <property type="component" value="Unassembled WGS sequence"/>
</dbReference>
<organism evidence="1 2">
    <name type="scientific">Stutzerimonas stutzeri</name>
    <name type="common">Pseudomonas stutzeri</name>
    <dbReference type="NCBI Taxonomy" id="316"/>
    <lineage>
        <taxon>Bacteria</taxon>
        <taxon>Pseudomonadati</taxon>
        <taxon>Pseudomonadota</taxon>
        <taxon>Gammaproteobacteria</taxon>
        <taxon>Pseudomonadales</taxon>
        <taxon>Pseudomonadaceae</taxon>
        <taxon>Stutzerimonas</taxon>
    </lineage>
</organism>
<reference evidence="1 2" key="1">
    <citation type="submission" date="2019-07" db="EMBL/GenBank/DDBJ databases">
        <title>Deep subsurface shale carbon reservoir microbial communities from Ohio and West Virginia, USA.</title>
        <authorList>
            <person name="Wrighton K."/>
        </authorList>
    </citation>
    <scope>NUCLEOTIDE SEQUENCE [LARGE SCALE GENOMIC DNA]</scope>
    <source>
        <strain evidence="1 2">NP_8Ht</strain>
    </source>
</reference>
<gene>
    <name evidence="1" type="ORF">A9A72_1241033</name>
</gene>
<evidence type="ECO:0000313" key="2">
    <source>
        <dbReference type="Proteomes" id="UP000324282"/>
    </source>
</evidence>
<evidence type="ECO:0000313" key="1">
    <source>
        <dbReference type="EMBL" id="TYP62280.1"/>
    </source>
</evidence>
<sequence length="70" mass="8152">MSLFNTLFRTRAARHYALLDDQQCCCMLLTAKERPHGERWVEIEEIRLGWIGKPLPRADLQQRPGPIPHA</sequence>
<accession>A0A5S5B8J0</accession>
<dbReference type="AlphaFoldDB" id="A0A5S5B8J0"/>
<proteinExistence type="predicted"/>
<dbReference type="EMBL" id="VNHQ01000014">
    <property type="protein sequence ID" value="TYP62280.1"/>
    <property type="molecule type" value="Genomic_DNA"/>
</dbReference>
<dbReference type="OrthoDB" id="6910208at2"/>
<name>A0A5S5B8J0_STUST</name>
<comment type="caution">
    <text evidence="1">The sequence shown here is derived from an EMBL/GenBank/DDBJ whole genome shotgun (WGS) entry which is preliminary data.</text>
</comment>
<protein>
    <submittedName>
        <fullName evidence="1">Uncharacterized protein</fullName>
    </submittedName>
</protein>